<dbReference type="Pfam" id="PF13688">
    <property type="entry name" value="Reprolysin_5"/>
    <property type="match status" value="1"/>
</dbReference>
<dbReference type="Pfam" id="PF18962">
    <property type="entry name" value="Por_Secre_tail"/>
    <property type="match status" value="1"/>
</dbReference>
<keyword evidence="4" id="KW-1185">Reference proteome</keyword>
<dbReference type="EMBL" id="JACSGT010000003">
    <property type="protein sequence ID" value="MCF2221495.1"/>
    <property type="molecule type" value="Genomic_DNA"/>
</dbReference>
<dbReference type="NCBIfam" id="NF045639">
    <property type="entry name" value="GCX_COOH"/>
    <property type="match status" value="1"/>
</dbReference>
<organism evidence="3 4">
    <name type="scientific">Chryseobacterium indicum</name>
    <dbReference type="NCBI Taxonomy" id="2766954"/>
    <lineage>
        <taxon>Bacteria</taxon>
        <taxon>Pseudomonadati</taxon>
        <taxon>Bacteroidota</taxon>
        <taxon>Flavobacteriia</taxon>
        <taxon>Flavobacteriales</taxon>
        <taxon>Weeksellaceae</taxon>
        <taxon>Chryseobacterium group</taxon>
        <taxon>Chryseobacterium</taxon>
    </lineage>
</organism>
<evidence type="ECO:0000313" key="3">
    <source>
        <dbReference type="EMBL" id="MCF2221495.1"/>
    </source>
</evidence>
<comment type="caution">
    <text evidence="3">The sequence shown here is derived from an EMBL/GenBank/DDBJ whole genome shotgun (WGS) entry which is preliminary data.</text>
</comment>
<reference evidence="3" key="1">
    <citation type="submission" date="2021-08" db="EMBL/GenBank/DDBJ databases">
        <title>Complete genome sequence of Chryseobacterium sp strain PS-8.</title>
        <authorList>
            <person name="Das S.K."/>
        </authorList>
    </citation>
    <scope>NUCLEOTIDE SEQUENCE</scope>
    <source>
        <strain evidence="3">PS-8</strain>
    </source>
</reference>
<proteinExistence type="predicted"/>
<dbReference type="PANTHER" id="PTHR11905">
    <property type="entry name" value="ADAM A DISINTEGRIN AND METALLOPROTEASE DOMAIN"/>
    <property type="match status" value="1"/>
</dbReference>
<evidence type="ECO:0000256" key="1">
    <source>
        <dbReference type="ARBA" id="ARBA00022729"/>
    </source>
</evidence>
<dbReference type="PANTHER" id="PTHR11905:SF159">
    <property type="entry name" value="ADAM METALLOPROTEASE"/>
    <property type="match status" value="1"/>
</dbReference>
<dbReference type="RefSeq" id="WP_235132784.1">
    <property type="nucleotide sequence ID" value="NZ_JACSGT010000003.1"/>
</dbReference>
<dbReference type="PROSITE" id="PS50215">
    <property type="entry name" value="ADAM_MEPRO"/>
    <property type="match status" value="1"/>
</dbReference>
<name>A0ABS9CBW0_9FLAO</name>
<evidence type="ECO:0000313" key="4">
    <source>
        <dbReference type="Proteomes" id="UP001430374"/>
    </source>
</evidence>
<sequence length="621" mass="68215">MKDRTGFLIIRIYTLLLSIWSFGQGKYIAKEVHEISSKYSGEFVANLLYPEDKYSDPHIQKSVYKFKMYSYNQDEALKIIETSPEFLSIQIENEEKKIWILDLVNTDKQFYDLSVITGSGKKYDNALIKASHYRGIIRGDDESLVAVSFFGNELSGFISNGKGNYVIGKLGNSDKIILYNDKDLNVKPSFACKTDHKALNDTESDIYSKVNTSYNASSLTAKCVKIFFETEYDIFQDKGSVGNVVSYIVSLYNQAAALYANDGISTTLSQIKVWDVDDPYIATTPSSLLQQFKIQKSTYSDINNANVGQLLTFRTLGGGIAAGFNGLYCSNVHNSLAVASNLESTIPNLPVYSWSVMVVTHEIGHLLGSRHTHACVWNGNNTALDGCSGYVEGSCALPGIPSEGGTIMSYCHLQSAGINFSLGFGSQPANVIVNSINNSSCLTLCDSSCPASLMITNPVTGTDYQQTVNTIFANNIINSTGTAVYHSGNEIVISDGFTALSGSVFAGYIEGCTGNYSARQAYKDKMKDNPPSFDGISKNIAEQPLTIAPNPNNGNFLVIVDQKIRHYTLSVYSVSYKRVFSKEIKDLTTTEADISKEPSGVYFVEVATIDHKIYTQKIIKE</sequence>
<dbReference type="Proteomes" id="UP001430374">
    <property type="component" value="Unassembled WGS sequence"/>
</dbReference>
<dbReference type="InterPro" id="IPR026444">
    <property type="entry name" value="Secre_tail"/>
</dbReference>
<dbReference type="InterPro" id="IPR024079">
    <property type="entry name" value="MetalloPept_cat_dom_sf"/>
</dbReference>
<protein>
    <submittedName>
        <fullName evidence="3">T9SS type A sorting domain-containing protein</fullName>
    </submittedName>
</protein>
<gene>
    <name evidence="3" type="ORF">H9Q08_19705</name>
</gene>
<dbReference type="SUPFAM" id="SSF55486">
    <property type="entry name" value="Metalloproteases ('zincins'), catalytic domain"/>
    <property type="match status" value="1"/>
</dbReference>
<dbReference type="InterPro" id="IPR001590">
    <property type="entry name" value="Peptidase_M12B"/>
</dbReference>
<keyword evidence="1" id="KW-0732">Signal</keyword>
<feature type="domain" description="Peptidase M12B" evidence="2">
    <location>
        <begin position="222"/>
        <end position="411"/>
    </location>
</feature>
<dbReference type="Gene3D" id="3.40.390.10">
    <property type="entry name" value="Collagenase (Catalytic Domain)"/>
    <property type="match status" value="1"/>
</dbReference>
<dbReference type="NCBIfam" id="TIGR04183">
    <property type="entry name" value="Por_Secre_tail"/>
    <property type="match status" value="1"/>
</dbReference>
<accession>A0ABS9CBW0</accession>
<dbReference type="InterPro" id="IPR055015">
    <property type="entry name" value="GCX_COOH"/>
</dbReference>
<evidence type="ECO:0000259" key="2">
    <source>
        <dbReference type="PROSITE" id="PS50215"/>
    </source>
</evidence>